<accession>A0ABN7AS88</accession>
<keyword evidence="2" id="KW-1185">Reference proteome</keyword>
<protein>
    <submittedName>
        <fullName evidence="1">Uncharacterized protein</fullName>
    </submittedName>
</protein>
<reference evidence="1 2" key="1">
    <citation type="submission" date="2023-09" db="EMBL/GenBank/DDBJ databases">
        <title>Nesidiocoris tenuis whole genome shotgun sequence.</title>
        <authorList>
            <person name="Shibata T."/>
            <person name="Shimoda M."/>
            <person name="Kobayashi T."/>
            <person name="Uehara T."/>
        </authorList>
    </citation>
    <scope>NUCLEOTIDE SEQUENCE [LARGE SCALE GENOMIC DNA]</scope>
    <source>
        <strain evidence="1 2">Japan</strain>
    </source>
</reference>
<proteinExistence type="predicted"/>
<evidence type="ECO:0000313" key="2">
    <source>
        <dbReference type="Proteomes" id="UP001307889"/>
    </source>
</evidence>
<organism evidence="1 2">
    <name type="scientific">Nesidiocoris tenuis</name>
    <dbReference type="NCBI Taxonomy" id="355587"/>
    <lineage>
        <taxon>Eukaryota</taxon>
        <taxon>Metazoa</taxon>
        <taxon>Ecdysozoa</taxon>
        <taxon>Arthropoda</taxon>
        <taxon>Hexapoda</taxon>
        <taxon>Insecta</taxon>
        <taxon>Pterygota</taxon>
        <taxon>Neoptera</taxon>
        <taxon>Paraneoptera</taxon>
        <taxon>Hemiptera</taxon>
        <taxon>Heteroptera</taxon>
        <taxon>Panheteroptera</taxon>
        <taxon>Cimicomorpha</taxon>
        <taxon>Miridae</taxon>
        <taxon>Dicyphina</taxon>
        <taxon>Nesidiocoris</taxon>
    </lineage>
</organism>
<name>A0ABN7AS88_9HEMI</name>
<sequence length="164" mass="18000">MDVLSDGETSLFSPPTESGKAAETLFYCFSYHLSTFAAAGGSIKREGRPLQLSGKIMTRSKTLLGAPVFPVPVNRSHDLLGFILLFYNVSFASPSSSNIFRVEVIFRAANPQAPINLTRPCLSGTKIIYCPPESICMLVKCAFIFQGTKSRFAVKLKRELNLVE</sequence>
<gene>
    <name evidence="1" type="ORF">NTJ_06056</name>
</gene>
<dbReference type="EMBL" id="AP028912">
    <property type="protein sequence ID" value="BES93247.1"/>
    <property type="molecule type" value="Genomic_DNA"/>
</dbReference>
<dbReference type="Proteomes" id="UP001307889">
    <property type="component" value="Chromosome 4"/>
</dbReference>
<evidence type="ECO:0000313" key="1">
    <source>
        <dbReference type="EMBL" id="BES93247.1"/>
    </source>
</evidence>